<reference evidence="2 3" key="2">
    <citation type="journal article" date="2020" name="Cell Rep.">
        <title>Acquisition and Adaptation of Ultra-small Parasitic Reduced Genome Bacteria to Mammalian Hosts.</title>
        <authorList>
            <person name="McLean J.S."/>
            <person name="Bor B."/>
            <person name="Kerns K.A."/>
            <person name="Liu Q."/>
            <person name="To T.T."/>
            <person name="Solden L."/>
            <person name="Hendrickson E.L."/>
            <person name="Wrighton K."/>
            <person name="Shi W."/>
            <person name="He X."/>
        </authorList>
    </citation>
    <scope>NUCLEOTIDE SEQUENCE [LARGE SCALE GENOMIC DNA]</scope>
    <source>
        <strain evidence="2 3">TM7_CMJM_G6_1_HOT_870</strain>
    </source>
</reference>
<keyword evidence="1" id="KW-0812">Transmembrane</keyword>
<sequence>MKDKIIRIAPILLIIAIAILAIATLVTIGQSFFGTDEQKVEEKSKVEEPVEDWKTNEPNRSVKMTVRGPIVANENFRSYTVEVSQSKRVLTTYKGYLGEVIKQVSLPNSPDAYDQFIHALDKANMMKGQSFSGKEDDLLGVCATGHLYDFSVLKNDTLEKHLWTSTCRGSVGSLKANTQQLQNLFISQIPDHQKVVKDLGIDELSRR</sequence>
<keyword evidence="1" id="KW-0472">Membrane</keyword>
<proteinExistence type="predicted"/>
<gene>
    <name evidence="2" type="ORF">G6CMJM_00370</name>
</gene>
<evidence type="ECO:0000313" key="3">
    <source>
        <dbReference type="Proteomes" id="UP001190925"/>
    </source>
</evidence>
<keyword evidence="3" id="KW-1185">Reference proteome</keyword>
<name>A0ABY0FJI2_9BACT</name>
<accession>A0ABY0FJI2</accession>
<comment type="caution">
    <text evidence="2">The sequence shown here is derived from an EMBL/GenBank/DDBJ whole genome shotgun (WGS) entry which is preliminary data.</text>
</comment>
<evidence type="ECO:0000313" key="2">
    <source>
        <dbReference type="EMBL" id="RYC72568.1"/>
    </source>
</evidence>
<feature type="transmembrane region" description="Helical" evidence="1">
    <location>
        <begin position="12"/>
        <end position="33"/>
    </location>
</feature>
<dbReference type="EMBL" id="PRLK01000005">
    <property type="protein sequence ID" value="RYC72568.1"/>
    <property type="molecule type" value="Genomic_DNA"/>
</dbReference>
<protein>
    <submittedName>
        <fullName evidence="2">Uncharacterized protein</fullName>
    </submittedName>
</protein>
<evidence type="ECO:0000256" key="1">
    <source>
        <dbReference type="SAM" id="Phobius"/>
    </source>
</evidence>
<dbReference type="RefSeq" id="WP_129718779.1">
    <property type="nucleotide sequence ID" value="NZ_PRLK01000005.1"/>
</dbReference>
<reference evidence="2 3" key="1">
    <citation type="journal article" date="2018" name="bioRxiv">
        <title>Evidence of independent acquisition and adaption of ultra-small bacteria to human hosts across the highly diverse yet reduced genomes of the phylum Saccharibacteria.</title>
        <authorList>
            <person name="McLean J.S."/>
            <person name="Bor B."/>
            <person name="To T.T."/>
            <person name="Liu Q."/>
            <person name="Kearns K.A."/>
            <person name="Solden L.M."/>
            <person name="Wrighton K.C."/>
            <person name="He X."/>
            <person name="Shi W."/>
        </authorList>
    </citation>
    <scope>NUCLEOTIDE SEQUENCE [LARGE SCALE GENOMIC DNA]</scope>
    <source>
        <strain evidence="2 3">TM7_CMJM_G6_1_HOT_870</strain>
    </source>
</reference>
<organism evidence="2 3">
    <name type="scientific">Candidatus Nanogingivalis gingivitcus</name>
    <dbReference type="NCBI Taxonomy" id="2171992"/>
    <lineage>
        <taxon>Bacteria</taxon>
        <taxon>Candidatus Saccharimonadota</taxon>
        <taxon>Candidatus Nanosyncoccalia</taxon>
        <taxon>Candidatus Nanogingivales</taxon>
        <taxon>Candidatus Nanogingivalaceae</taxon>
        <taxon>Candidatus Nanogingivalis</taxon>
    </lineage>
</organism>
<dbReference type="Proteomes" id="UP001190925">
    <property type="component" value="Unassembled WGS sequence"/>
</dbReference>
<keyword evidence="1" id="KW-1133">Transmembrane helix</keyword>